<protein>
    <submittedName>
        <fullName evidence="1">Uncharacterized protein</fullName>
    </submittedName>
</protein>
<sequence length="118" mass="13187">MKLGQTVKIKAHLVRQSTAWFDPKKDDGEGLTQIVRSRQEKSEKGVVCGKRKVLLSRRLESFPDMALGPDLGAYETESVHSEVTDQKFSNVILIATNQSTLRYVLPDDVVEQEGEING</sequence>
<dbReference type="AlphaFoldDB" id="A0A5K7WT42"/>
<dbReference type="RefSeq" id="WP_152080055.1">
    <property type="nucleotide sequence ID" value="NZ_AP021853.1"/>
</dbReference>
<name>A0A5K7WT42_9BACL</name>
<gene>
    <name evidence="1" type="ORF">St703_01770</name>
</gene>
<dbReference type="EMBL" id="AP021853">
    <property type="protein sequence ID" value="BBN97472.1"/>
    <property type="molecule type" value="Genomic_DNA"/>
</dbReference>
<evidence type="ECO:0000313" key="2">
    <source>
        <dbReference type="Proteomes" id="UP000326951"/>
    </source>
</evidence>
<organism evidence="1 2">
    <name type="scientific">Sporolactobacillus terrae</name>
    <dbReference type="NCBI Taxonomy" id="269673"/>
    <lineage>
        <taxon>Bacteria</taxon>
        <taxon>Bacillati</taxon>
        <taxon>Bacillota</taxon>
        <taxon>Bacilli</taxon>
        <taxon>Bacillales</taxon>
        <taxon>Sporolactobacillaceae</taxon>
        <taxon>Sporolactobacillus</taxon>
    </lineage>
</organism>
<reference evidence="1 2" key="1">
    <citation type="submission" date="2019-09" db="EMBL/GenBank/DDBJ databases">
        <title>Complete genome sequence of Sporolactobacillus terrae 70-3.</title>
        <authorList>
            <person name="Tanaka N."/>
            <person name="Shiwa Y."/>
            <person name="Fujita N."/>
            <person name="Tanasupawat S."/>
        </authorList>
    </citation>
    <scope>NUCLEOTIDE SEQUENCE [LARGE SCALE GENOMIC DNA]</scope>
    <source>
        <strain evidence="1 2">70-3</strain>
    </source>
</reference>
<proteinExistence type="predicted"/>
<accession>A0A5K7WT42</accession>
<dbReference type="Proteomes" id="UP000326951">
    <property type="component" value="Chromosome"/>
</dbReference>
<evidence type="ECO:0000313" key="1">
    <source>
        <dbReference type="EMBL" id="BBN97472.1"/>
    </source>
</evidence>